<comment type="caution">
    <text evidence="1">The sequence shown here is derived from an EMBL/GenBank/DDBJ whole genome shotgun (WGS) entry which is preliminary data.</text>
</comment>
<gene>
    <name evidence="1" type="ORF">ANN_10626</name>
</gene>
<accession>A0ABQ8T4G0</accession>
<dbReference type="EMBL" id="JAJSOF020000015">
    <property type="protein sequence ID" value="KAJ4440780.1"/>
    <property type="molecule type" value="Genomic_DNA"/>
</dbReference>
<organism evidence="1 2">
    <name type="scientific">Periplaneta americana</name>
    <name type="common">American cockroach</name>
    <name type="synonym">Blatta americana</name>
    <dbReference type="NCBI Taxonomy" id="6978"/>
    <lineage>
        <taxon>Eukaryota</taxon>
        <taxon>Metazoa</taxon>
        <taxon>Ecdysozoa</taxon>
        <taxon>Arthropoda</taxon>
        <taxon>Hexapoda</taxon>
        <taxon>Insecta</taxon>
        <taxon>Pterygota</taxon>
        <taxon>Neoptera</taxon>
        <taxon>Polyneoptera</taxon>
        <taxon>Dictyoptera</taxon>
        <taxon>Blattodea</taxon>
        <taxon>Blattoidea</taxon>
        <taxon>Blattidae</taxon>
        <taxon>Blattinae</taxon>
        <taxon>Periplaneta</taxon>
    </lineage>
</organism>
<protein>
    <submittedName>
        <fullName evidence="1">Uncharacterized protein</fullName>
    </submittedName>
</protein>
<reference evidence="1 2" key="1">
    <citation type="journal article" date="2022" name="Allergy">
        <title>Genome assembly and annotation of Periplaneta americana reveal a comprehensive cockroach allergen profile.</title>
        <authorList>
            <person name="Wang L."/>
            <person name="Xiong Q."/>
            <person name="Saelim N."/>
            <person name="Wang L."/>
            <person name="Nong W."/>
            <person name="Wan A.T."/>
            <person name="Shi M."/>
            <person name="Liu X."/>
            <person name="Cao Q."/>
            <person name="Hui J.H.L."/>
            <person name="Sookrung N."/>
            <person name="Leung T.F."/>
            <person name="Tungtrongchitr A."/>
            <person name="Tsui S.K.W."/>
        </authorList>
    </citation>
    <scope>NUCLEOTIDE SEQUENCE [LARGE SCALE GENOMIC DNA]</scope>
    <source>
        <strain evidence="1">PWHHKU_190912</strain>
    </source>
</reference>
<sequence>MAGLCEGGNEPAGSLNAIGAHNKSGLSPPVISLWINTISDEENLDLFIAITNKVHNPLVTPQRAAFPMEGEGC</sequence>
<evidence type="ECO:0000313" key="1">
    <source>
        <dbReference type="EMBL" id="KAJ4440780.1"/>
    </source>
</evidence>
<dbReference type="Proteomes" id="UP001148838">
    <property type="component" value="Unassembled WGS sequence"/>
</dbReference>
<keyword evidence="2" id="KW-1185">Reference proteome</keyword>
<proteinExistence type="predicted"/>
<name>A0ABQ8T4G0_PERAM</name>
<evidence type="ECO:0000313" key="2">
    <source>
        <dbReference type="Proteomes" id="UP001148838"/>
    </source>
</evidence>